<proteinExistence type="inferred from homology"/>
<sequence>MKGSGMQWSFSSKVSAIPPFLSFKASQDDRCRKTAHDHLLSSGFMALSTTDAHESNQKQYSGMVQKNMVVEKQGGNLHAVMTYGLQKFDACPPVRSQEARIFPVSNQPNQSINLSMSPPIAQARLVSTGQTMVGNTGIAQPLGGVPIMAAPLSVVPASSSVIGTTDLRSTPKTSTEPSQLTIFYAGSVCVYDDVCPEKAQAIMLLAGNGCSTTGNKMIPMAQAPAPIPCPASADGVGKKLQATLSYSNLSSPISTTPHVNLHRGGGSNSTNELATVKSIGALASSVSQLEPHKVVTSIGSATKTLIPATAVGSATTTLIPPTSVGSSTTTLIPATSVGAATTRLIPAVAVPQARKASLARFLEKRKERAMNSTPYNNVSGKSPDSGTPGSEGISFSITSAGSSPLQAIH</sequence>
<accession>A0AAV5MAL4</accession>
<dbReference type="Proteomes" id="UP001054252">
    <property type="component" value="Unassembled WGS sequence"/>
</dbReference>
<gene>
    <name evidence="5" type="ORF">SLEP1_g53781</name>
</gene>
<feature type="compositionally biased region" description="Polar residues" evidence="3">
    <location>
        <begin position="370"/>
        <end position="409"/>
    </location>
</feature>
<keyword evidence="2" id="KW-0539">Nucleus</keyword>
<dbReference type="InterPro" id="IPR018467">
    <property type="entry name" value="CCT_CS"/>
</dbReference>
<keyword evidence="2" id="KW-1184">Jasmonic acid signaling pathway</keyword>
<dbReference type="GO" id="GO:2000022">
    <property type="term" value="P:regulation of jasmonic acid mediated signaling pathway"/>
    <property type="evidence" value="ECO:0007669"/>
    <property type="project" value="UniProtKB-UniRule"/>
</dbReference>
<comment type="subcellular location">
    <subcellularLocation>
        <location evidence="2">Nucleus</location>
    </subcellularLocation>
</comment>
<dbReference type="PROSITE" id="PS51320">
    <property type="entry name" value="TIFY"/>
    <property type="match status" value="1"/>
</dbReference>
<comment type="similarity">
    <text evidence="1 2">Belongs to the TIFY/JAZ family.</text>
</comment>
<dbReference type="InterPro" id="IPR010399">
    <property type="entry name" value="Tify_dom"/>
</dbReference>
<dbReference type="PANTHER" id="PTHR33077:SF90">
    <property type="entry name" value="PROTEIN TIFY 7"/>
    <property type="match status" value="1"/>
</dbReference>
<organism evidence="5 6">
    <name type="scientific">Rubroshorea leprosula</name>
    <dbReference type="NCBI Taxonomy" id="152421"/>
    <lineage>
        <taxon>Eukaryota</taxon>
        <taxon>Viridiplantae</taxon>
        <taxon>Streptophyta</taxon>
        <taxon>Embryophyta</taxon>
        <taxon>Tracheophyta</taxon>
        <taxon>Spermatophyta</taxon>
        <taxon>Magnoliopsida</taxon>
        <taxon>eudicotyledons</taxon>
        <taxon>Gunneridae</taxon>
        <taxon>Pentapetalae</taxon>
        <taxon>rosids</taxon>
        <taxon>malvids</taxon>
        <taxon>Malvales</taxon>
        <taxon>Dipterocarpaceae</taxon>
        <taxon>Rubroshorea</taxon>
    </lineage>
</organism>
<name>A0AAV5MAL4_9ROSI</name>
<keyword evidence="6" id="KW-1185">Reference proteome</keyword>
<comment type="function">
    <text evidence="2">Repressor of jasmonate responses.</text>
</comment>
<reference evidence="5 6" key="1">
    <citation type="journal article" date="2021" name="Commun. Biol.">
        <title>The genome of Shorea leprosula (Dipterocarpaceae) highlights the ecological relevance of drought in aseasonal tropical rainforests.</title>
        <authorList>
            <person name="Ng K.K.S."/>
            <person name="Kobayashi M.J."/>
            <person name="Fawcett J.A."/>
            <person name="Hatakeyama M."/>
            <person name="Paape T."/>
            <person name="Ng C.H."/>
            <person name="Ang C.C."/>
            <person name="Tnah L.H."/>
            <person name="Lee C.T."/>
            <person name="Nishiyama T."/>
            <person name="Sese J."/>
            <person name="O'Brien M.J."/>
            <person name="Copetti D."/>
            <person name="Mohd Noor M.I."/>
            <person name="Ong R.C."/>
            <person name="Putra M."/>
            <person name="Sireger I.Z."/>
            <person name="Indrioko S."/>
            <person name="Kosugi Y."/>
            <person name="Izuno A."/>
            <person name="Isagi Y."/>
            <person name="Lee S.L."/>
            <person name="Shimizu K.K."/>
        </authorList>
    </citation>
    <scope>NUCLEOTIDE SEQUENCE [LARGE SCALE GENOMIC DNA]</scope>
    <source>
        <strain evidence="5">214</strain>
    </source>
</reference>
<dbReference type="PANTHER" id="PTHR33077">
    <property type="entry name" value="PROTEIN TIFY 4A-RELATED-RELATED"/>
    <property type="match status" value="1"/>
</dbReference>
<dbReference type="GO" id="GO:0009611">
    <property type="term" value="P:response to wounding"/>
    <property type="evidence" value="ECO:0007669"/>
    <property type="project" value="UniProtKB-UniRule"/>
</dbReference>
<evidence type="ECO:0000256" key="3">
    <source>
        <dbReference type="SAM" id="MobiDB-lite"/>
    </source>
</evidence>
<feature type="region of interest" description="Disordered" evidence="3">
    <location>
        <begin position="369"/>
        <end position="409"/>
    </location>
</feature>
<evidence type="ECO:0000259" key="4">
    <source>
        <dbReference type="PROSITE" id="PS51320"/>
    </source>
</evidence>
<dbReference type="EMBL" id="BPVZ01000216">
    <property type="protein sequence ID" value="GKV46820.1"/>
    <property type="molecule type" value="Genomic_DNA"/>
</dbReference>
<protein>
    <recommendedName>
        <fullName evidence="2">Protein TIFY</fullName>
    </recommendedName>
    <alternativeName>
        <fullName evidence="2">Jasmonate ZIM domain-containing protein</fullName>
    </alternativeName>
</protein>
<dbReference type="SMART" id="SM00979">
    <property type="entry name" value="TIFY"/>
    <property type="match status" value="1"/>
</dbReference>
<comment type="caution">
    <text evidence="5">The sequence shown here is derived from an EMBL/GenBank/DDBJ whole genome shotgun (WGS) entry which is preliminary data.</text>
</comment>
<dbReference type="InterPro" id="IPR040390">
    <property type="entry name" value="TIFY/JAZ"/>
</dbReference>
<evidence type="ECO:0000313" key="6">
    <source>
        <dbReference type="Proteomes" id="UP001054252"/>
    </source>
</evidence>
<dbReference type="Pfam" id="PF06200">
    <property type="entry name" value="tify"/>
    <property type="match status" value="1"/>
</dbReference>
<evidence type="ECO:0000313" key="5">
    <source>
        <dbReference type="EMBL" id="GKV46820.1"/>
    </source>
</evidence>
<feature type="domain" description="Tify" evidence="4">
    <location>
        <begin position="173"/>
        <end position="208"/>
    </location>
</feature>
<dbReference type="AlphaFoldDB" id="A0AAV5MAL4"/>
<dbReference type="GO" id="GO:0031347">
    <property type="term" value="P:regulation of defense response"/>
    <property type="evidence" value="ECO:0007669"/>
    <property type="project" value="UniProtKB-UniRule"/>
</dbReference>
<evidence type="ECO:0000256" key="1">
    <source>
        <dbReference type="ARBA" id="ARBA00008614"/>
    </source>
</evidence>
<evidence type="ECO:0000256" key="2">
    <source>
        <dbReference type="RuleBase" id="RU369065"/>
    </source>
</evidence>
<dbReference type="Pfam" id="PF09425">
    <property type="entry name" value="Jas_motif"/>
    <property type="match status" value="1"/>
</dbReference>
<comment type="domain">
    <text evidence="2">The jas domain is required for interaction with COI1.</text>
</comment>
<dbReference type="GO" id="GO:0005634">
    <property type="term" value="C:nucleus"/>
    <property type="evidence" value="ECO:0007669"/>
    <property type="project" value="UniProtKB-SubCell"/>
</dbReference>